<accession>A0ABN2ZFU7</accession>
<evidence type="ECO:0000313" key="5">
    <source>
        <dbReference type="Proteomes" id="UP001422759"/>
    </source>
</evidence>
<dbReference type="SUPFAM" id="SSF56563">
    <property type="entry name" value="Major capsid protein gp5"/>
    <property type="match status" value="1"/>
</dbReference>
<feature type="domain" description="Phage capsid-like C-terminal" evidence="3">
    <location>
        <begin position="158"/>
        <end position="422"/>
    </location>
</feature>
<reference evidence="4 5" key="1">
    <citation type="journal article" date="2019" name="Int. J. Syst. Evol. Microbiol.">
        <title>The Global Catalogue of Microorganisms (GCM) 10K type strain sequencing project: providing services to taxonomists for standard genome sequencing and annotation.</title>
        <authorList>
            <consortium name="The Broad Institute Genomics Platform"/>
            <consortium name="The Broad Institute Genome Sequencing Center for Infectious Disease"/>
            <person name="Wu L."/>
            <person name="Ma J."/>
        </authorList>
    </citation>
    <scope>NUCLEOTIDE SEQUENCE [LARGE SCALE GENOMIC DNA]</scope>
    <source>
        <strain evidence="4 5">JCM 14560</strain>
    </source>
</reference>
<gene>
    <name evidence="4" type="ORF">GCM10009760_25890</name>
</gene>
<protein>
    <recommendedName>
        <fullName evidence="3">Phage capsid-like C-terminal domain-containing protein</fullName>
    </recommendedName>
</protein>
<evidence type="ECO:0000259" key="3">
    <source>
        <dbReference type="Pfam" id="PF05065"/>
    </source>
</evidence>
<name>A0ABN2ZFU7_9ACTN</name>
<dbReference type="InterPro" id="IPR024455">
    <property type="entry name" value="Phage_capsid"/>
</dbReference>
<dbReference type="EMBL" id="BAAANT010000012">
    <property type="protein sequence ID" value="GAA2141578.1"/>
    <property type="molecule type" value="Genomic_DNA"/>
</dbReference>
<comment type="caution">
    <text evidence="4">The sequence shown here is derived from an EMBL/GenBank/DDBJ whole genome shotgun (WGS) entry which is preliminary data.</text>
</comment>
<dbReference type="InterPro" id="IPR054612">
    <property type="entry name" value="Phage_capsid-like_C"/>
</dbReference>
<feature type="compositionally biased region" description="Low complexity" evidence="2">
    <location>
        <begin position="80"/>
        <end position="89"/>
    </location>
</feature>
<feature type="region of interest" description="Disordered" evidence="2">
    <location>
        <begin position="80"/>
        <end position="99"/>
    </location>
</feature>
<dbReference type="NCBIfam" id="TIGR01554">
    <property type="entry name" value="major_cap_HK97"/>
    <property type="match status" value="1"/>
</dbReference>
<feature type="region of interest" description="Disordered" evidence="2">
    <location>
        <begin position="18"/>
        <end position="40"/>
    </location>
</feature>
<keyword evidence="5" id="KW-1185">Reference proteome</keyword>
<dbReference type="Gene3D" id="3.30.2320.10">
    <property type="entry name" value="hypothetical protein PF0899 domain"/>
    <property type="match status" value="1"/>
</dbReference>
<evidence type="ECO:0000256" key="1">
    <source>
        <dbReference type="ARBA" id="ARBA00004328"/>
    </source>
</evidence>
<comment type="subcellular location">
    <subcellularLocation>
        <location evidence="1">Virion</location>
    </subcellularLocation>
</comment>
<evidence type="ECO:0000256" key="2">
    <source>
        <dbReference type="SAM" id="MobiDB-lite"/>
    </source>
</evidence>
<proteinExistence type="predicted"/>
<dbReference type="Proteomes" id="UP001422759">
    <property type="component" value="Unassembled WGS sequence"/>
</dbReference>
<dbReference type="RefSeq" id="WP_344464203.1">
    <property type="nucleotide sequence ID" value="NZ_BAAANT010000012.1"/>
</dbReference>
<evidence type="ECO:0000313" key="4">
    <source>
        <dbReference type="EMBL" id="GAA2141578.1"/>
    </source>
</evidence>
<organism evidence="4 5">
    <name type="scientific">Kitasatospora kazusensis</name>
    <dbReference type="NCBI Taxonomy" id="407974"/>
    <lineage>
        <taxon>Bacteria</taxon>
        <taxon>Bacillati</taxon>
        <taxon>Actinomycetota</taxon>
        <taxon>Actinomycetes</taxon>
        <taxon>Kitasatosporales</taxon>
        <taxon>Streptomycetaceae</taxon>
        <taxon>Kitasatospora</taxon>
    </lineage>
</organism>
<dbReference type="Pfam" id="PF05065">
    <property type="entry name" value="Phage_capsid"/>
    <property type="match status" value="1"/>
</dbReference>
<dbReference type="Gene3D" id="3.30.2400.10">
    <property type="entry name" value="Major capsid protein gp5"/>
    <property type="match status" value="1"/>
</dbReference>
<sequence>MEQEIRQLAAAIQSAEAEAARERGDADALVSRMRESGTDLTERDNFAKIDEAYKRADAQRDAVAALRDQRARLLEIVGRQTAPATQTARTDPEQPRGLAHRFTNSPQFREMQGSGVLRASGARVNMPPVEDALSRNELRNGLRTRTTFDNSANIGSGLLVPDYTGDMIEQYVRKVRFLDVITIGDTDTDTVDWVVENPRTDSAAPAPYGTAVGESAYGFSHKQTTVQRIGHFVPATKGILMDAGQTHTLLSSRLVNGLQRQVEQQVLSGNGTAPNLLGVLSASGLNSQARGTDTRLDCAHKAITAVRVATQMEYDPTVICLSPQDYENLILDKQTTGNYTFGSPTDGKAPTIWGLVPVVSTLFQTGSPLVGDFKAACTMWLREGVTVSVSDQHMDFFLKGLVAIMAETRVAFAVQRPTAITQITGF</sequence>